<dbReference type="InterPro" id="IPR016064">
    <property type="entry name" value="NAD/diacylglycerol_kinase_sf"/>
</dbReference>
<dbReference type="PANTHER" id="PTHR12358">
    <property type="entry name" value="SPHINGOSINE KINASE"/>
    <property type="match status" value="1"/>
</dbReference>
<evidence type="ECO:0000313" key="1">
    <source>
        <dbReference type="EMBL" id="CAK8688015.1"/>
    </source>
</evidence>
<reference evidence="1 2" key="1">
    <citation type="submission" date="2024-02" db="EMBL/GenBank/DDBJ databases">
        <authorList>
            <person name="Daric V."/>
            <person name="Darras S."/>
        </authorList>
    </citation>
    <scope>NUCLEOTIDE SEQUENCE [LARGE SCALE GENOMIC DNA]</scope>
</reference>
<dbReference type="EMBL" id="CAWYQH010000107">
    <property type="protein sequence ID" value="CAK8688015.1"/>
    <property type="molecule type" value="Genomic_DNA"/>
</dbReference>
<organism evidence="1 2">
    <name type="scientific">Clavelina lepadiformis</name>
    <name type="common">Light-bulb sea squirt</name>
    <name type="synonym">Ascidia lepadiformis</name>
    <dbReference type="NCBI Taxonomy" id="159417"/>
    <lineage>
        <taxon>Eukaryota</taxon>
        <taxon>Metazoa</taxon>
        <taxon>Chordata</taxon>
        <taxon>Tunicata</taxon>
        <taxon>Ascidiacea</taxon>
        <taxon>Aplousobranchia</taxon>
        <taxon>Clavelinidae</taxon>
        <taxon>Clavelina</taxon>
    </lineage>
</organism>
<dbReference type="Gene3D" id="2.60.200.40">
    <property type="match status" value="1"/>
</dbReference>
<evidence type="ECO:0000313" key="2">
    <source>
        <dbReference type="Proteomes" id="UP001642483"/>
    </source>
</evidence>
<accession>A0ABP0G8S0</accession>
<name>A0ABP0G8S0_CLALP</name>
<gene>
    <name evidence="1" type="ORF">CVLEPA_LOCUS20055</name>
</gene>
<sequence length="155" mass="17093">MVEADSANPTTSDLSCPPYLQHEQITNSLSNDWQYLEGEFVWVSAIYLSHLGKDMFMMPHAKCGGDTIYLYCLKSTVSRARLLQVLLSIKDGNHLELVEQDTLVIPCKAFRLEPLSKHTGYMAVDGELIPYGPVQASVTAIKAKVICSVGNDSVV</sequence>
<dbReference type="Proteomes" id="UP001642483">
    <property type="component" value="Unassembled WGS sequence"/>
</dbReference>
<dbReference type="PANTHER" id="PTHR12358:SF112">
    <property type="entry name" value="LD11247P-RELATED"/>
    <property type="match status" value="1"/>
</dbReference>
<dbReference type="SUPFAM" id="SSF111331">
    <property type="entry name" value="NAD kinase/diacylglycerol kinase-like"/>
    <property type="match status" value="1"/>
</dbReference>
<dbReference type="InterPro" id="IPR050187">
    <property type="entry name" value="Lipid_Phosphate_FormReg"/>
</dbReference>
<protein>
    <submittedName>
        <fullName evidence="1">Uncharacterized protein</fullName>
    </submittedName>
</protein>
<keyword evidence="2" id="KW-1185">Reference proteome</keyword>
<proteinExistence type="predicted"/>
<comment type="caution">
    <text evidence="1">The sequence shown here is derived from an EMBL/GenBank/DDBJ whole genome shotgun (WGS) entry which is preliminary data.</text>
</comment>